<dbReference type="InterPro" id="IPR001789">
    <property type="entry name" value="Sig_transdc_resp-reg_receiver"/>
</dbReference>
<dbReference type="PANTHER" id="PTHR44591:SF3">
    <property type="entry name" value="RESPONSE REGULATORY DOMAIN-CONTAINING PROTEIN"/>
    <property type="match status" value="1"/>
</dbReference>
<dbReference type="PROSITE" id="PS50110">
    <property type="entry name" value="RESPONSE_REGULATORY"/>
    <property type="match status" value="1"/>
</dbReference>
<dbReference type="InterPro" id="IPR011006">
    <property type="entry name" value="CheY-like_superfamily"/>
</dbReference>
<gene>
    <name evidence="5" type="ORF">CS062_02175</name>
</gene>
<dbReference type="EMBL" id="PEOG01000006">
    <property type="protein sequence ID" value="PIM55023.1"/>
    <property type="molecule type" value="Genomic_DNA"/>
</dbReference>
<evidence type="ECO:0000313" key="6">
    <source>
        <dbReference type="Proteomes" id="UP000231501"/>
    </source>
</evidence>
<dbReference type="RefSeq" id="WP_143742224.1">
    <property type="nucleotide sequence ID" value="NZ_PEOG01000006.1"/>
</dbReference>
<reference evidence="5 6" key="1">
    <citation type="submission" date="2017-11" db="EMBL/GenBank/DDBJ databases">
        <title>Draft genome sequence of Mitsuaria sp. HWN-4.</title>
        <authorList>
            <person name="Gundlapally S.R."/>
        </authorList>
    </citation>
    <scope>NUCLEOTIDE SEQUENCE [LARGE SCALE GENOMIC DNA]</scope>
    <source>
        <strain evidence="5 6">HWN-4</strain>
    </source>
</reference>
<keyword evidence="1 2" id="KW-0597">Phosphoprotein</keyword>
<organism evidence="5 6">
    <name type="scientific">Roseateles chitinivorans</name>
    <dbReference type="NCBI Taxonomy" id="2917965"/>
    <lineage>
        <taxon>Bacteria</taxon>
        <taxon>Pseudomonadati</taxon>
        <taxon>Pseudomonadota</taxon>
        <taxon>Betaproteobacteria</taxon>
        <taxon>Burkholderiales</taxon>
        <taxon>Sphaerotilaceae</taxon>
        <taxon>Roseateles</taxon>
    </lineage>
</organism>
<dbReference type="InterPro" id="IPR050595">
    <property type="entry name" value="Bact_response_regulator"/>
</dbReference>
<evidence type="ECO:0000256" key="2">
    <source>
        <dbReference type="PROSITE-ProRule" id="PRU00169"/>
    </source>
</evidence>
<comment type="caution">
    <text evidence="5">The sequence shown here is derived from an EMBL/GenBank/DDBJ whole genome shotgun (WGS) entry which is preliminary data.</text>
</comment>
<name>A0A2G9CF18_9BURK</name>
<dbReference type="GO" id="GO:0000160">
    <property type="term" value="P:phosphorelay signal transduction system"/>
    <property type="evidence" value="ECO:0007669"/>
    <property type="project" value="InterPro"/>
</dbReference>
<dbReference type="Gene3D" id="3.40.50.2300">
    <property type="match status" value="1"/>
</dbReference>
<evidence type="ECO:0000259" key="4">
    <source>
        <dbReference type="PROSITE" id="PS50110"/>
    </source>
</evidence>
<dbReference type="SUPFAM" id="SSF52172">
    <property type="entry name" value="CheY-like"/>
    <property type="match status" value="1"/>
</dbReference>
<sequence length="306" mass="33364">MPLSSLFDGYATPDAAERASILIVDDLPEKLLVFETILADLDQHLVIARSGSEALREVLRQQFAVILMDVNMPGIDGLETARLIRGYRRSAHTPIIFVTAYADELQTAQGYSLGAVDYILSPVIPDVLRSKVRVFVDLFIMQQRLRQQALERIAIARAEAAQRAAEENTRRSIFLAQAGRELADSLDAEVAMRRLLALLVPRFAPRALLWLRDAGHGHERVLRCDAPIAAGEPALFTEGREQMLSEVLYNATRNALEQMVPALQPGGSAAGPAALPPALPAFAPSVLPEEDEPPPRAVLPIGRASG</sequence>
<feature type="modified residue" description="4-aspartylphosphate" evidence="2">
    <location>
        <position position="69"/>
    </location>
</feature>
<dbReference type="SMART" id="SM00448">
    <property type="entry name" value="REC"/>
    <property type="match status" value="1"/>
</dbReference>
<evidence type="ECO:0000313" key="5">
    <source>
        <dbReference type="EMBL" id="PIM55023.1"/>
    </source>
</evidence>
<keyword evidence="5" id="KW-0418">Kinase</keyword>
<proteinExistence type="predicted"/>
<feature type="region of interest" description="Disordered" evidence="3">
    <location>
        <begin position="280"/>
        <end position="306"/>
    </location>
</feature>
<evidence type="ECO:0000256" key="3">
    <source>
        <dbReference type="SAM" id="MobiDB-lite"/>
    </source>
</evidence>
<dbReference type="AlphaFoldDB" id="A0A2G9CF18"/>
<dbReference type="Proteomes" id="UP000231501">
    <property type="component" value="Unassembled WGS sequence"/>
</dbReference>
<dbReference type="GO" id="GO:0016301">
    <property type="term" value="F:kinase activity"/>
    <property type="evidence" value="ECO:0007669"/>
    <property type="project" value="UniProtKB-KW"/>
</dbReference>
<accession>A0A2G9CF18</accession>
<feature type="non-terminal residue" evidence="5">
    <location>
        <position position="306"/>
    </location>
</feature>
<keyword evidence="5" id="KW-0808">Transferase</keyword>
<evidence type="ECO:0000256" key="1">
    <source>
        <dbReference type="ARBA" id="ARBA00022553"/>
    </source>
</evidence>
<feature type="domain" description="Response regulatory" evidence="4">
    <location>
        <begin position="20"/>
        <end position="136"/>
    </location>
</feature>
<dbReference type="PANTHER" id="PTHR44591">
    <property type="entry name" value="STRESS RESPONSE REGULATOR PROTEIN 1"/>
    <property type="match status" value="1"/>
</dbReference>
<dbReference type="Pfam" id="PF00072">
    <property type="entry name" value="Response_reg"/>
    <property type="match status" value="1"/>
</dbReference>
<dbReference type="OrthoDB" id="9812260at2"/>
<protein>
    <submittedName>
        <fullName evidence="5">Histidine kinase</fullName>
    </submittedName>
</protein>
<keyword evidence="6" id="KW-1185">Reference proteome</keyword>